<gene>
    <name evidence="1" type="ORF">LVJ94_34955</name>
</gene>
<dbReference type="Proteomes" id="UP001374803">
    <property type="component" value="Chromosome"/>
</dbReference>
<accession>A0ABZ2KX17</accession>
<sequence length="131" mass="13519">MASVKATKTGSGLLSRARALRPHLLTHGVSAEVMDVRSDLARALGPEAAITVDEFVTPAAGSLLELSQVPMARTGGYVVLHEVVDGAALVPPTGTIKVTNGVGTYTPAAAPDGQHKFAVYYERDPGASRAP</sequence>
<dbReference type="RefSeq" id="WP_394831726.1">
    <property type="nucleotide sequence ID" value="NZ_CP089929.1"/>
</dbReference>
<protein>
    <submittedName>
        <fullName evidence="1">Uncharacterized protein</fullName>
    </submittedName>
</protein>
<organism evidence="1 2">
    <name type="scientific">Pendulispora rubella</name>
    <dbReference type="NCBI Taxonomy" id="2741070"/>
    <lineage>
        <taxon>Bacteria</taxon>
        <taxon>Pseudomonadati</taxon>
        <taxon>Myxococcota</taxon>
        <taxon>Myxococcia</taxon>
        <taxon>Myxococcales</taxon>
        <taxon>Sorangiineae</taxon>
        <taxon>Pendulisporaceae</taxon>
        <taxon>Pendulispora</taxon>
    </lineage>
</organism>
<evidence type="ECO:0000313" key="1">
    <source>
        <dbReference type="EMBL" id="WXB02101.1"/>
    </source>
</evidence>
<dbReference type="EMBL" id="CP089983">
    <property type="protein sequence ID" value="WXB02101.1"/>
    <property type="molecule type" value="Genomic_DNA"/>
</dbReference>
<reference evidence="1" key="1">
    <citation type="submission" date="2021-12" db="EMBL/GenBank/DDBJ databases">
        <title>Discovery of the Pendulisporaceae a myxobacterial family with distinct sporulation behavior and unique specialized metabolism.</title>
        <authorList>
            <person name="Garcia R."/>
            <person name="Popoff A."/>
            <person name="Bader C.D."/>
            <person name="Loehr J."/>
            <person name="Walesch S."/>
            <person name="Walt C."/>
            <person name="Boldt J."/>
            <person name="Bunk B."/>
            <person name="Haeckl F.J.F.P.J."/>
            <person name="Gunesch A.P."/>
            <person name="Birkelbach J."/>
            <person name="Nuebel U."/>
            <person name="Pietschmann T."/>
            <person name="Bach T."/>
            <person name="Mueller R."/>
        </authorList>
    </citation>
    <scope>NUCLEOTIDE SEQUENCE</scope>
    <source>
        <strain evidence="1">MSr11367</strain>
    </source>
</reference>
<keyword evidence="2" id="KW-1185">Reference proteome</keyword>
<name>A0ABZ2KX17_9BACT</name>
<evidence type="ECO:0000313" key="2">
    <source>
        <dbReference type="Proteomes" id="UP001374803"/>
    </source>
</evidence>
<proteinExistence type="predicted"/>